<dbReference type="InterPro" id="IPR017441">
    <property type="entry name" value="Protein_kinase_ATP_BS"/>
</dbReference>
<dbReference type="PROSITE" id="PS00107">
    <property type="entry name" value="PROTEIN_KINASE_ATP"/>
    <property type="match status" value="1"/>
</dbReference>
<protein>
    <submittedName>
        <fullName evidence="1">Protein kinase</fullName>
    </submittedName>
</protein>
<dbReference type="InterPro" id="IPR050235">
    <property type="entry name" value="CK1_Ser-Thr_kinase"/>
</dbReference>
<dbReference type="InterPro" id="IPR011009">
    <property type="entry name" value="Kinase-like_dom_sf"/>
</dbReference>
<dbReference type="Pfam" id="PF00069">
    <property type="entry name" value="Pkinase"/>
    <property type="match status" value="1"/>
</dbReference>
<keyword evidence="2" id="KW-1185">Reference proteome</keyword>
<proteinExistence type="predicted"/>
<dbReference type="GO" id="GO:0005524">
    <property type="term" value="F:ATP binding"/>
    <property type="evidence" value="ECO:0007669"/>
    <property type="project" value="UniProtKB-UniRule"/>
</dbReference>
<dbReference type="InterPro" id="IPR008271">
    <property type="entry name" value="Ser/Thr_kinase_AS"/>
</dbReference>
<dbReference type="Proteomes" id="UP001363151">
    <property type="component" value="Unassembled WGS sequence"/>
</dbReference>
<organism evidence="1 2">
    <name type="scientific">Aureococcus anophagefferens</name>
    <name type="common">Harmful bloom alga</name>
    <dbReference type="NCBI Taxonomy" id="44056"/>
    <lineage>
        <taxon>Eukaryota</taxon>
        <taxon>Sar</taxon>
        <taxon>Stramenopiles</taxon>
        <taxon>Ochrophyta</taxon>
        <taxon>Pelagophyceae</taxon>
        <taxon>Pelagomonadales</taxon>
        <taxon>Pelagomonadaceae</taxon>
        <taxon>Aureococcus</taxon>
    </lineage>
</organism>
<dbReference type="SMART" id="SM00220">
    <property type="entry name" value="S_TKc"/>
    <property type="match status" value="1"/>
</dbReference>
<dbReference type="CDD" id="cd14016">
    <property type="entry name" value="STKc_CK1"/>
    <property type="match status" value="1"/>
</dbReference>
<sequence length="275" mass="31389">MSASLVAHRFRTHKRLGAGSFGEIFVGSDVNTGMRVAMKFEKHGLRCPQLRHEYKVYRELQGCRGVCKVQYYGTHNNFNVMILDLLGPSLEELFTKCGRRFSLKTTLKLADQMLERCEALHGRHLIHRDIKPANFTMGDATTSPMVYCIDFGLSKRFRNPHTLQHIPHRVGKSLTGTPRYASISNHLGIEQSRRDDLEAIGYVLVYFAKGRLPWQGLKAKSAHKKYKLILDKKQEISIAQLCHGCPAQFAEYLSYCRSLKFDASPNVAYLRQGRK</sequence>
<keyword evidence="1" id="KW-0808">Transferase</keyword>
<evidence type="ECO:0000313" key="2">
    <source>
        <dbReference type="Proteomes" id="UP001363151"/>
    </source>
</evidence>
<gene>
    <name evidence="1" type="primary">CSNK1E</name>
    <name evidence="1" type="ORF">SO694_00037130</name>
</gene>
<accession>A0ABR1FKV5</accession>
<dbReference type="Gene3D" id="1.10.510.10">
    <property type="entry name" value="Transferase(Phosphotransferase) domain 1"/>
    <property type="match status" value="1"/>
</dbReference>
<dbReference type="PROSITE" id="PS50011">
    <property type="entry name" value="PROTEIN_KINASE_DOM"/>
    <property type="match status" value="1"/>
</dbReference>
<dbReference type="InterPro" id="IPR000719">
    <property type="entry name" value="Prot_kinase_dom"/>
</dbReference>
<name>A0ABR1FKV5_AURAN</name>
<dbReference type="GO" id="GO:0004674">
    <property type="term" value="F:protein serine/threonine kinase activity"/>
    <property type="evidence" value="ECO:0007669"/>
    <property type="project" value="UniProtKB-KW"/>
</dbReference>
<dbReference type="PROSITE" id="PS00108">
    <property type="entry name" value="PROTEIN_KINASE_ST"/>
    <property type="match status" value="1"/>
</dbReference>
<reference evidence="1 2" key="1">
    <citation type="submission" date="2024-03" db="EMBL/GenBank/DDBJ databases">
        <title>Aureococcus anophagefferens CCMP1851 and Kratosvirus quantuckense: Draft genome of a second virus-susceptible host strain in the model system.</title>
        <authorList>
            <person name="Chase E."/>
            <person name="Truchon A.R."/>
            <person name="Schepens W."/>
            <person name="Wilhelm S.W."/>
        </authorList>
    </citation>
    <scope>NUCLEOTIDE SEQUENCE [LARGE SCALE GENOMIC DNA]</scope>
    <source>
        <strain evidence="1 2">CCMP1851</strain>
    </source>
</reference>
<dbReference type="EMBL" id="JBBJCI010000366">
    <property type="protein sequence ID" value="KAK7232733.1"/>
    <property type="molecule type" value="Genomic_DNA"/>
</dbReference>
<dbReference type="PANTHER" id="PTHR11909">
    <property type="entry name" value="CASEIN KINASE-RELATED"/>
    <property type="match status" value="1"/>
</dbReference>
<dbReference type="SUPFAM" id="SSF56112">
    <property type="entry name" value="Protein kinase-like (PK-like)"/>
    <property type="match status" value="1"/>
</dbReference>
<comment type="caution">
    <text evidence="1">The sequence shown here is derived from an EMBL/GenBank/DDBJ whole genome shotgun (WGS) entry which is preliminary data.</text>
</comment>
<keyword evidence="1" id="KW-0418">Kinase</keyword>
<evidence type="ECO:0000313" key="1">
    <source>
        <dbReference type="EMBL" id="KAK7232733.1"/>
    </source>
</evidence>
<dbReference type="KEGG" id="aaf:AURANDRAFT_20672"/>